<dbReference type="AlphaFoldDB" id="A0A381P5Z4"/>
<reference evidence="2" key="1">
    <citation type="submission" date="2018-05" db="EMBL/GenBank/DDBJ databases">
        <authorList>
            <person name="Lanie J.A."/>
            <person name="Ng W.-L."/>
            <person name="Kazmierczak K.M."/>
            <person name="Andrzejewski T.M."/>
            <person name="Davidsen T.M."/>
            <person name="Wayne K.J."/>
            <person name="Tettelin H."/>
            <person name="Glass J.I."/>
            <person name="Rusch D."/>
            <person name="Podicherti R."/>
            <person name="Tsui H.-C.T."/>
            <person name="Winkler M.E."/>
        </authorList>
    </citation>
    <scope>NUCLEOTIDE SEQUENCE</scope>
</reference>
<dbReference type="SUPFAM" id="SSF56601">
    <property type="entry name" value="beta-lactamase/transpeptidase-like"/>
    <property type="match status" value="1"/>
</dbReference>
<gene>
    <name evidence="2" type="ORF">METZ01_LOCUS15219</name>
</gene>
<dbReference type="InterPro" id="IPR012338">
    <property type="entry name" value="Beta-lactam/transpept-like"/>
</dbReference>
<dbReference type="PANTHER" id="PTHR43319:SF3">
    <property type="entry name" value="BETA-LACTAMASE-RELATED DOMAIN-CONTAINING PROTEIN"/>
    <property type="match status" value="1"/>
</dbReference>
<dbReference type="InterPro" id="IPR052907">
    <property type="entry name" value="Beta-lactamase/esterase"/>
</dbReference>
<name>A0A381P5Z4_9ZZZZ</name>
<sequence>MTSIDEKIAEPSELGIDPEKLELLRERAAREVAEGVLPSAQIAIARHGRLAYFETFGNATDETLYCVFSSTKAFTSAAAWLLMESGDLDVDEIVADIVPEFGTNGKETITVEQLFLHTAGFPHAPFRPTDWNDRDVRLSRFSSWRLNSAPGERFEYHPTSSMWVIAEIIERKTGIDFATFVRQKVIEPLNLRDCFVGLPDAENHRVSPQMHVGDVMTSEDYAKLGIPEPPVTEVTEDAILSFDRPDIRAVGIPGGGGIMTAAALALFYQGLLHGGRPAGPVVWQDETLSMARTVISGDYRDMLFDRPVNRAMGIVVAGDDERNFRGFGHLNSELAFGHGGAGGQIAWADPATGISLGYCTNGHDRNPIRLGRRGVSISNKAADLCL</sequence>
<dbReference type="PANTHER" id="PTHR43319">
    <property type="entry name" value="BETA-LACTAMASE-RELATED"/>
    <property type="match status" value="1"/>
</dbReference>
<dbReference type="Pfam" id="PF00144">
    <property type="entry name" value="Beta-lactamase"/>
    <property type="match status" value="1"/>
</dbReference>
<dbReference type="Gene3D" id="3.40.710.10">
    <property type="entry name" value="DD-peptidase/beta-lactamase superfamily"/>
    <property type="match status" value="1"/>
</dbReference>
<evidence type="ECO:0000259" key="1">
    <source>
        <dbReference type="Pfam" id="PF00144"/>
    </source>
</evidence>
<evidence type="ECO:0000313" key="2">
    <source>
        <dbReference type="EMBL" id="SUZ62365.1"/>
    </source>
</evidence>
<feature type="domain" description="Beta-lactamase-related" evidence="1">
    <location>
        <begin position="27"/>
        <end position="369"/>
    </location>
</feature>
<accession>A0A381P5Z4</accession>
<organism evidence="2">
    <name type="scientific">marine metagenome</name>
    <dbReference type="NCBI Taxonomy" id="408172"/>
    <lineage>
        <taxon>unclassified sequences</taxon>
        <taxon>metagenomes</taxon>
        <taxon>ecological metagenomes</taxon>
    </lineage>
</organism>
<dbReference type="InterPro" id="IPR001466">
    <property type="entry name" value="Beta-lactam-related"/>
</dbReference>
<protein>
    <recommendedName>
        <fullName evidence="1">Beta-lactamase-related domain-containing protein</fullName>
    </recommendedName>
</protein>
<dbReference type="EMBL" id="UINC01000865">
    <property type="protein sequence ID" value="SUZ62365.1"/>
    <property type="molecule type" value="Genomic_DNA"/>
</dbReference>
<proteinExistence type="predicted"/>